<dbReference type="EMBL" id="BMFY01000014">
    <property type="protein sequence ID" value="GGA23509.1"/>
    <property type="molecule type" value="Genomic_DNA"/>
</dbReference>
<dbReference type="AlphaFoldDB" id="A0A8J2U016"/>
<feature type="transmembrane region" description="Helical" evidence="1">
    <location>
        <begin position="71"/>
        <end position="92"/>
    </location>
</feature>
<dbReference type="PANTHER" id="PTHR35797">
    <property type="entry name" value="PROTEASE-RELATED"/>
    <property type="match status" value="1"/>
</dbReference>
<feature type="transmembrane region" description="Helical" evidence="1">
    <location>
        <begin position="171"/>
        <end position="191"/>
    </location>
</feature>
<reference evidence="3" key="1">
    <citation type="journal article" date="2014" name="Int. J. Syst. Evol. Microbiol.">
        <title>Complete genome sequence of Corynebacterium casei LMG S-19264T (=DSM 44701T), isolated from a smear-ripened cheese.</title>
        <authorList>
            <consortium name="US DOE Joint Genome Institute (JGI-PGF)"/>
            <person name="Walter F."/>
            <person name="Albersmeier A."/>
            <person name="Kalinowski J."/>
            <person name="Ruckert C."/>
        </authorList>
    </citation>
    <scope>NUCLEOTIDE SEQUENCE</scope>
    <source>
        <strain evidence="3">CGMCC 1.12785</strain>
    </source>
</reference>
<dbReference type="PANTHER" id="PTHR35797:SF1">
    <property type="entry name" value="PROTEASE"/>
    <property type="match status" value="1"/>
</dbReference>
<protein>
    <recommendedName>
        <fullName evidence="2">CAAX prenyl protease 2/Lysostaphin resistance protein A-like domain-containing protein</fullName>
    </recommendedName>
</protein>
<evidence type="ECO:0000313" key="3">
    <source>
        <dbReference type="EMBL" id="GGA23509.1"/>
    </source>
</evidence>
<dbReference type="GO" id="GO:0004175">
    <property type="term" value="F:endopeptidase activity"/>
    <property type="evidence" value="ECO:0007669"/>
    <property type="project" value="UniProtKB-ARBA"/>
</dbReference>
<feature type="domain" description="CAAX prenyl protease 2/Lysostaphin resistance protein A-like" evidence="2">
    <location>
        <begin position="109"/>
        <end position="207"/>
    </location>
</feature>
<organism evidence="3 4">
    <name type="scientific">Sediminivirga luteola</name>
    <dbReference type="NCBI Taxonomy" id="1774748"/>
    <lineage>
        <taxon>Bacteria</taxon>
        <taxon>Bacillati</taxon>
        <taxon>Actinomycetota</taxon>
        <taxon>Actinomycetes</taxon>
        <taxon>Micrococcales</taxon>
        <taxon>Brevibacteriaceae</taxon>
        <taxon>Sediminivirga</taxon>
    </lineage>
</organism>
<comment type="caution">
    <text evidence="3">The sequence shown here is derived from an EMBL/GenBank/DDBJ whole genome shotgun (WGS) entry which is preliminary data.</text>
</comment>
<keyword evidence="1" id="KW-0812">Transmembrane</keyword>
<keyword evidence="1" id="KW-0472">Membrane</keyword>
<dbReference type="InterPro" id="IPR003675">
    <property type="entry name" value="Rce1/LyrA-like_dom"/>
</dbReference>
<evidence type="ECO:0000256" key="1">
    <source>
        <dbReference type="SAM" id="Phobius"/>
    </source>
</evidence>
<evidence type="ECO:0000259" key="2">
    <source>
        <dbReference type="Pfam" id="PF02517"/>
    </source>
</evidence>
<dbReference type="InterPro" id="IPR042150">
    <property type="entry name" value="MmRce1-like"/>
</dbReference>
<accession>A0A8J2U016</accession>
<feature type="transmembrane region" description="Helical" evidence="1">
    <location>
        <begin position="140"/>
        <end position="159"/>
    </location>
</feature>
<feature type="transmembrane region" description="Helical" evidence="1">
    <location>
        <begin position="37"/>
        <end position="59"/>
    </location>
</feature>
<dbReference type="Pfam" id="PF02517">
    <property type="entry name" value="Rce1-like"/>
    <property type="match status" value="1"/>
</dbReference>
<dbReference type="GO" id="GO:0080120">
    <property type="term" value="P:CAAX-box protein maturation"/>
    <property type="evidence" value="ECO:0007669"/>
    <property type="project" value="UniProtKB-ARBA"/>
</dbReference>
<proteinExistence type="predicted"/>
<feature type="transmembrane region" description="Helical" evidence="1">
    <location>
        <begin position="222"/>
        <end position="243"/>
    </location>
</feature>
<reference evidence="3" key="2">
    <citation type="submission" date="2020-09" db="EMBL/GenBank/DDBJ databases">
        <authorList>
            <person name="Sun Q."/>
            <person name="Zhou Y."/>
        </authorList>
    </citation>
    <scope>NUCLEOTIDE SEQUENCE</scope>
    <source>
        <strain evidence="3">CGMCC 1.12785</strain>
    </source>
</reference>
<evidence type="ECO:0000313" key="4">
    <source>
        <dbReference type="Proteomes" id="UP000616114"/>
    </source>
</evidence>
<gene>
    <name evidence="3" type="ORF">GCM10011333_28170</name>
</gene>
<feature type="transmembrane region" description="Helical" evidence="1">
    <location>
        <begin position="198"/>
        <end position="216"/>
    </location>
</feature>
<name>A0A8J2U016_9MICO</name>
<keyword evidence="1" id="KW-1133">Transmembrane helix</keyword>
<feature type="transmembrane region" description="Helical" evidence="1">
    <location>
        <begin position="98"/>
        <end position="119"/>
    </location>
</feature>
<keyword evidence="4" id="KW-1185">Reference proteome</keyword>
<dbReference type="RefSeq" id="WP_237143164.1">
    <property type="nucleotide sequence ID" value="NZ_JAJTWX010000020.1"/>
</dbReference>
<dbReference type="Proteomes" id="UP000616114">
    <property type="component" value="Unassembled WGS sequence"/>
</dbReference>
<sequence>MAVGLSFLGITALCLPFLLTGADVPGWLLLAGRWIPAAAGLTALILVPVGGAWAQWWRLRPGGWRGVLKSYGWAVGVMAVVLILPALLTALFTPVSLVPWPMVVSAATLILGGGLVFVLSTVGEEAFWRGHMQTALRSLGFWRSSLLIGVIWMLWHFPLHAVYWAQGSMPVPLLLASTVSLLAWAPLLAALADRGGSVWAAAFAHAVPVSAVQLVQGGAEQTVVLVTVSGLSMACMLSLAWLLRRRSARPVSDAKQPSSAGG</sequence>